<accession>A0AAV7Q651</accession>
<comment type="similarity">
    <text evidence="4">Belongs to the intermediate filament family.</text>
</comment>
<evidence type="ECO:0000256" key="4">
    <source>
        <dbReference type="RuleBase" id="RU000685"/>
    </source>
</evidence>
<evidence type="ECO:0000313" key="8">
    <source>
        <dbReference type="EMBL" id="KAJ1135749.1"/>
    </source>
</evidence>
<dbReference type="PRINTS" id="PR01248">
    <property type="entry name" value="TYPE1KERATIN"/>
</dbReference>
<dbReference type="PROSITE" id="PS00226">
    <property type="entry name" value="IF_ROD_1"/>
    <property type="match status" value="1"/>
</dbReference>
<dbReference type="Gene3D" id="1.20.5.170">
    <property type="match status" value="1"/>
</dbReference>
<feature type="coiled-coil region" evidence="5">
    <location>
        <begin position="128"/>
        <end position="162"/>
    </location>
</feature>
<dbReference type="GO" id="GO:0045109">
    <property type="term" value="P:intermediate filament organization"/>
    <property type="evidence" value="ECO:0007669"/>
    <property type="project" value="TreeGrafter"/>
</dbReference>
<reference evidence="8" key="1">
    <citation type="journal article" date="2022" name="bioRxiv">
        <title>Sequencing and chromosome-scale assembly of the giantPleurodeles waltlgenome.</title>
        <authorList>
            <person name="Brown T."/>
            <person name="Elewa A."/>
            <person name="Iarovenko S."/>
            <person name="Subramanian E."/>
            <person name="Araus A.J."/>
            <person name="Petzold A."/>
            <person name="Susuki M."/>
            <person name="Suzuki K.-i.T."/>
            <person name="Hayashi T."/>
            <person name="Toyoda A."/>
            <person name="Oliveira C."/>
            <person name="Osipova E."/>
            <person name="Leigh N.D."/>
            <person name="Simon A."/>
            <person name="Yun M.H."/>
        </authorList>
    </citation>
    <scope>NUCLEOTIDE SEQUENCE</scope>
    <source>
        <strain evidence="8">20211129_DDA</strain>
        <tissue evidence="8">Liver</tissue>
    </source>
</reference>
<feature type="region of interest" description="Disordered" evidence="6">
    <location>
        <begin position="1"/>
        <end position="20"/>
    </location>
</feature>
<dbReference type="SUPFAM" id="SSF64593">
    <property type="entry name" value="Intermediate filament protein, coiled coil region"/>
    <property type="match status" value="2"/>
</dbReference>
<dbReference type="GO" id="GO:0030855">
    <property type="term" value="P:epithelial cell differentiation"/>
    <property type="evidence" value="ECO:0007669"/>
    <property type="project" value="TreeGrafter"/>
</dbReference>
<keyword evidence="9" id="KW-1185">Reference proteome</keyword>
<organism evidence="8 9">
    <name type="scientific">Pleurodeles waltl</name>
    <name type="common">Iberian ribbed newt</name>
    <dbReference type="NCBI Taxonomy" id="8319"/>
    <lineage>
        <taxon>Eukaryota</taxon>
        <taxon>Metazoa</taxon>
        <taxon>Chordata</taxon>
        <taxon>Craniata</taxon>
        <taxon>Vertebrata</taxon>
        <taxon>Euteleostomi</taxon>
        <taxon>Amphibia</taxon>
        <taxon>Batrachia</taxon>
        <taxon>Caudata</taxon>
        <taxon>Salamandroidea</taxon>
        <taxon>Salamandridae</taxon>
        <taxon>Pleurodelinae</taxon>
        <taxon>Pleurodeles</taxon>
    </lineage>
</organism>
<evidence type="ECO:0000256" key="5">
    <source>
        <dbReference type="SAM" id="Coils"/>
    </source>
</evidence>
<sequence length="482" mass="52014">MSTYRSARSVGAPSLGGSSMSVRKSVQSYQHGSAGGGGYGGGGYGGGFDAGFGGGAEGGFADSYGGGEYMNGYGVGFGIGGAGGYGGGGYGGGGGGGGGGGAAGFSGVGFGGGFSEGLLSGGNEKQTMQNLNDRLASYLDKVRALEEANTELEQKIREWYEKHRTPGVGSRDYSKYFAIIEELQHKIMNATIDNAKVVLQIDNARLAADDFKLKYENELLLRQSVEADINGLRRVLDDLTLSKSDLEVQIESLREELAYLKKNHEEEMKALAGGSAGDVTVEMNAAPGTDLLKILDDMRRQYEEVANRNRERAEAHFQEQSKQLKKELAMGVEQVQSSKSELSELRRSVQSLEIELQSALAMRRALEETLAETEGRYCSQLAQIQSTISSLEEQLNQIRLDMEYQSAEYKQLLDIKSRLEKEIETYRRLLDGEAGLSSMTTKTGSSTSSGKDSSRMVITYTEDVIDGKVVSSKKNVVEHPRR</sequence>
<dbReference type="EMBL" id="JANPWB010000010">
    <property type="protein sequence ID" value="KAJ1135749.1"/>
    <property type="molecule type" value="Genomic_DNA"/>
</dbReference>
<dbReference type="InterPro" id="IPR039008">
    <property type="entry name" value="IF_rod_dom"/>
</dbReference>
<dbReference type="FunFam" id="1.20.5.500:FF:000001">
    <property type="entry name" value="Type II keratin 23"/>
    <property type="match status" value="1"/>
</dbReference>
<dbReference type="Gene3D" id="1.20.5.1160">
    <property type="entry name" value="Vasodilator-stimulated phosphoprotein"/>
    <property type="match status" value="1"/>
</dbReference>
<dbReference type="Pfam" id="PF00038">
    <property type="entry name" value="Filament"/>
    <property type="match status" value="1"/>
</dbReference>
<feature type="domain" description="IF rod" evidence="7">
    <location>
        <begin position="124"/>
        <end position="437"/>
    </location>
</feature>
<dbReference type="FunFam" id="1.20.5.170:FF:000002">
    <property type="entry name" value="Type I keratin KA11"/>
    <property type="match status" value="1"/>
</dbReference>
<evidence type="ECO:0000313" key="9">
    <source>
        <dbReference type="Proteomes" id="UP001066276"/>
    </source>
</evidence>
<dbReference type="FunFam" id="1.20.5.1160:FF:000002">
    <property type="entry name" value="Type I keratin 10"/>
    <property type="match status" value="1"/>
</dbReference>
<dbReference type="GO" id="GO:0005198">
    <property type="term" value="F:structural molecule activity"/>
    <property type="evidence" value="ECO:0007669"/>
    <property type="project" value="InterPro"/>
</dbReference>
<dbReference type="SMART" id="SM01391">
    <property type="entry name" value="Filament"/>
    <property type="match status" value="1"/>
</dbReference>
<keyword evidence="2 4" id="KW-0403">Intermediate filament</keyword>
<dbReference type="InterPro" id="IPR018039">
    <property type="entry name" value="IF_conserved"/>
</dbReference>
<dbReference type="PANTHER" id="PTHR23239:SF207">
    <property type="entry name" value="KERATIN, TYPE I CYTOSKELETAL 24"/>
    <property type="match status" value="1"/>
</dbReference>
<dbReference type="PROSITE" id="PS51842">
    <property type="entry name" value="IF_ROD_2"/>
    <property type="match status" value="1"/>
</dbReference>
<keyword evidence="1" id="KW-0416">Keratin</keyword>
<dbReference type="Gene3D" id="1.20.5.500">
    <property type="entry name" value="Single helix bin"/>
    <property type="match status" value="1"/>
</dbReference>
<dbReference type="GO" id="GO:0005882">
    <property type="term" value="C:intermediate filament"/>
    <property type="evidence" value="ECO:0007669"/>
    <property type="project" value="UniProtKB-KW"/>
</dbReference>
<dbReference type="Proteomes" id="UP001066276">
    <property type="component" value="Chromosome 6"/>
</dbReference>
<keyword evidence="3 5" id="KW-0175">Coiled coil</keyword>
<feature type="coiled-coil region" evidence="5">
    <location>
        <begin position="335"/>
        <end position="429"/>
    </location>
</feature>
<name>A0AAV7Q651_PLEWA</name>
<evidence type="ECO:0000256" key="3">
    <source>
        <dbReference type="ARBA" id="ARBA00023054"/>
    </source>
</evidence>
<proteinExistence type="inferred from homology"/>
<dbReference type="AlphaFoldDB" id="A0AAV7Q651"/>
<evidence type="ECO:0000259" key="7">
    <source>
        <dbReference type="PROSITE" id="PS51842"/>
    </source>
</evidence>
<dbReference type="PANTHER" id="PTHR23239">
    <property type="entry name" value="INTERMEDIATE FILAMENT"/>
    <property type="match status" value="1"/>
</dbReference>
<protein>
    <recommendedName>
        <fullName evidence="7">IF rod domain-containing protein</fullName>
    </recommendedName>
</protein>
<evidence type="ECO:0000256" key="6">
    <source>
        <dbReference type="SAM" id="MobiDB-lite"/>
    </source>
</evidence>
<feature type="coiled-coil region" evidence="5">
    <location>
        <begin position="236"/>
        <end position="270"/>
    </location>
</feature>
<dbReference type="InterPro" id="IPR002957">
    <property type="entry name" value="Keratin_I"/>
</dbReference>
<comment type="caution">
    <text evidence="8">The sequence shown here is derived from an EMBL/GenBank/DDBJ whole genome shotgun (WGS) entry which is preliminary data.</text>
</comment>
<gene>
    <name evidence="8" type="ORF">NDU88_002181</name>
</gene>
<evidence type="ECO:0000256" key="1">
    <source>
        <dbReference type="ARBA" id="ARBA00022744"/>
    </source>
</evidence>
<evidence type="ECO:0000256" key="2">
    <source>
        <dbReference type="ARBA" id="ARBA00022754"/>
    </source>
</evidence>